<dbReference type="GO" id="GO:0016887">
    <property type="term" value="F:ATP hydrolysis activity"/>
    <property type="evidence" value="ECO:0007669"/>
    <property type="project" value="InterPro"/>
</dbReference>
<dbReference type="InterPro" id="IPR027417">
    <property type="entry name" value="P-loop_NTPase"/>
</dbReference>
<dbReference type="Proteomes" id="UP000295764">
    <property type="component" value="Unassembled WGS sequence"/>
</dbReference>
<dbReference type="InterPro" id="IPR051535">
    <property type="entry name" value="Siderophore_ABC-ATPase"/>
</dbReference>
<dbReference type="GO" id="GO:0006302">
    <property type="term" value="P:double-strand break repair"/>
    <property type="evidence" value="ECO:0007669"/>
    <property type="project" value="InterPro"/>
</dbReference>
<evidence type="ECO:0000256" key="7">
    <source>
        <dbReference type="ARBA" id="ARBA00023136"/>
    </source>
</evidence>
<accession>A0A4R6DPN1</accession>
<feature type="domain" description="AAA+ ATPase" evidence="9">
    <location>
        <begin position="86"/>
        <end position="254"/>
    </location>
</feature>
<dbReference type="EMBL" id="SNVW01000001">
    <property type="protein sequence ID" value="TDN46369.1"/>
    <property type="molecule type" value="Genomic_DNA"/>
</dbReference>
<dbReference type="GO" id="GO:0006826">
    <property type="term" value="P:iron ion transport"/>
    <property type="evidence" value="ECO:0007669"/>
    <property type="project" value="UniProtKB-KW"/>
</dbReference>
<sequence length="286" mass="31389">MYVPGLPLSGATAVHGQPTAVRRDRRARAPGSGPVSAGHGMMASVPRTHMPIRRVEEYLDPHPMPRDVWPATLAPVRQLLDEGLDLDPVTVFVGENGVGKSTIVEAIALQFGMAPEGGGTGSQHSTRPSESALCEHIAIRRDFGAPRGGFFLRAETMHGFFTYLEEHPNRSRPEPVFHERSHGESFLDFVIDRARWPGLWILDEPESALSFSGCLALIGLLQSIVETGVGQVILSTHSPVLAAFPGATVLEVGDWGLRRTDWADLDLVRHQRSFLESPERYLRHLS</sequence>
<keyword evidence="3" id="KW-1003">Cell membrane</keyword>
<evidence type="ECO:0000256" key="6">
    <source>
        <dbReference type="ARBA" id="ARBA00023065"/>
    </source>
</evidence>
<dbReference type="GO" id="GO:0005886">
    <property type="term" value="C:plasma membrane"/>
    <property type="evidence" value="ECO:0007669"/>
    <property type="project" value="UniProtKB-SubCell"/>
</dbReference>
<evidence type="ECO:0000313" key="11">
    <source>
        <dbReference type="Proteomes" id="UP000295764"/>
    </source>
</evidence>
<evidence type="ECO:0000313" key="10">
    <source>
        <dbReference type="EMBL" id="TDN46369.1"/>
    </source>
</evidence>
<organism evidence="10 11">
    <name type="scientific">Curtobacterium flaccumfaciens</name>
    <dbReference type="NCBI Taxonomy" id="2035"/>
    <lineage>
        <taxon>Bacteria</taxon>
        <taxon>Bacillati</taxon>
        <taxon>Actinomycetota</taxon>
        <taxon>Actinomycetes</taxon>
        <taxon>Micrococcales</taxon>
        <taxon>Microbacteriaceae</taxon>
        <taxon>Curtobacterium</taxon>
    </lineage>
</organism>
<keyword evidence="2" id="KW-0813">Transport</keyword>
<evidence type="ECO:0000256" key="2">
    <source>
        <dbReference type="ARBA" id="ARBA00022448"/>
    </source>
</evidence>
<evidence type="ECO:0000256" key="1">
    <source>
        <dbReference type="ARBA" id="ARBA00004202"/>
    </source>
</evidence>
<dbReference type="SMART" id="SM00382">
    <property type="entry name" value="AAA"/>
    <property type="match status" value="1"/>
</dbReference>
<gene>
    <name evidence="10" type="ORF">EDF64_101232</name>
</gene>
<evidence type="ECO:0000256" key="3">
    <source>
        <dbReference type="ARBA" id="ARBA00022475"/>
    </source>
</evidence>
<evidence type="ECO:0000256" key="8">
    <source>
        <dbReference type="SAM" id="MobiDB-lite"/>
    </source>
</evidence>
<reference evidence="10 11" key="1">
    <citation type="submission" date="2019-03" db="EMBL/GenBank/DDBJ databases">
        <title>Genomic analyses of the natural microbiome of Caenorhabditis elegans.</title>
        <authorList>
            <person name="Samuel B."/>
        </authorList>
    </citation>
    <scope>NUCLEOTIDE SEQUENCE [LARGE SCALE GENOMIC DNA]</scope>
    <source>
        <strain evidence="10 11">JUb65</strain>
    </source>
</reference>
<dbReference type="InterPro" id="IPR038729">
    <property type="entry name" value="Rad50/SbcC_AAA"/>
</dbReference>
<keyword evidence="7" id="KW-0472">Membrane</keyword>
<evidence type="ECO:0000256" key="4">
    <source>
        <dbReference type="ARBA" id="ARBA00022496"/>
    </source>
</evidence>
<evidence type="ECO:0000259" key="9">
    <source>
        <dbReference type="SMART" id="SM00382"/>
    </source>
</evidence>
<dbReference type="Gene3D" id="3.40.50.300">
    <property type="entry name" value="P-loop containing nucleotide triphosphate hydrolases"/>
    <property type="match status" value="2"/>
</dbReference>
<keyword evidence="4" id="KW-0410">Iron transport</keyword>
<dbReference type="PANTHER" id="PTHR42771:SF2">
    <property type="entry name" value="IRON(3+)-HYDROXAMATE IMPORT ATP-BINDING PROTEIN FHUC"/>
    <property type="match status" value="1"/>
</dbReference>
<keyword evidence="6" id="KW-0406">Ion transport</keyword>
<name>A0A4R6DPN1_9MICO</name>
<dbReference type="AlphaFoldDB" id="A0A4R6DPN1"/>
<feature type="region of interest" description="Disordered" evidence="8">
    <location>
        <begin position="1"/>
        <end position="42"/>
    </location>
</feature>
<evidence type="ECO:0000256" key="5">
    <source>
        <dbReference type="ARBA" id="ARBA00023004"/>
    </source>
</evidence>
<protein>
    <submittedName>
        <fullName evidence="10">Putative ATPase</fullName>
    </submittedName>
</protein>
<comment type="caution">
    <text evidence="10">The sequence shown here is derived from an EMBL/GenBank/DDBJ whole genome shotgun (WGS) entry which is preliminary data.</text>
</comment>
<proteinExistence type="predicted"/>
<dbReference type="SUPFAM" id="SSF52540">
    <property type="entry name" value="P-loop containing nucleoside triphosphate hydrolases"/>
    <property type="match status" value="1"/>
</dbReference>
<keyword evidence="5" id="KW-0408">Iron</keyword>
<dbReference type="InterPro" id="IPR003593">
    <property type="entry name" value="AAA+_ATPase"/>
</dbReference>
<dbReference type="PANTHER" id="PTHR42771">
    <property type="entry name" value="IRON(3+)-HYDROXAMATE IMPORT ATP-BINDING PROTEIN FHUC"/>
    <property type="match status" value="1"/>
</dbReference>
<dbReference type="Pfam" id="PF13476">
    <property type="entry name" value="AAA_23"/>
    <property type="match status" value="1"/>
</dbReference>
<comment type="subcellular location">
    <subcellularLocation>
        <location evidence="1">Cell membrane</location>
        <topology evidence="1">Peripheral membrane protein</topology>
    </subcellularLocation>
</comment>